<dbReference type="Pfam" id="PF13565">
    <property type="entry name" value="HTH_32"/>
    <property type="match status" value="1"/>
</dbReference>
<evidence type="ECO:0000313" key="3">
    <source>
        <dbReference type="WBParaSite" id="ACRNAN_scaffold1860.g10417.t1"/>
    </source>
</evidence>
<dbReference type="Proteomes" id="UP000887540">
    <property type="component" value="Unplaced"/>
</dbReference>
<dbReference type="SUPFAM" id="SSF46689">
    <property type="entry name" value="Homeodomain-like"/>
    <property type="match status" value="1"/>
</dbReference>
<dbReference type="InterPro" id="IPR036388">
    <property type="entry name" value="WH-like_DNA-bd_sf"/>
</dbReference>
<reference evidence="3" key="1">
    <citation type="submission" date="2022-11" db="UniProtKB">
        <authorList>
            <consortium name="WormBaseParasite"/>
        </authorList>
    </citation>
    <scope>IDENTIFICATION</scope>
</reference>
<accession>A0A914D463</accession>
<protein>
    <submittedName>
        <fullName evidence="3">Transposase</fullName>
    </submittedName>
</protein>
<dbReference type="Gene3D" id="1.10.10.10">
    <property type="entry name" value="Winged helix-like DNA-binding domain superfamily/Winged helix DNA-binding domain"/>
    <property type="match status" value="1"/>
</dbReference>
<dbReference type="AlphaFoldDB" id="A0A914D463"/>
<comment type="subcellular location">
    <subcellularLocation>
        <location evidence="1">Nucleus</location>
    </subcellularLocation>
</comment>
<proteinExistence type="predicted"/>
<keyword evidence="2" id="KW-1185">Reference proteome</keyword>
<evidence type="ECO:0000313" key="2">
    <source>
        <dbReference type="Proteomes" id="UP000887540"/>
    </source>
</evidence>
<dbReference type="GO" id="GO:0005634">
    <property type="term" value="C:nucleus"/>
    <property type="evidence" value="ECO:0007669"/>
    <property type="project" value="UniProtKB-SubCell"/>
</dbReference>
<dbReference type="InterPro" id="IPR009057">
    <property type="entry name" value="Homeodomain-like_sf"/>
</dbReference>
<organism evidence="2 3">
    <name type="scientific">Acrobeloides nanus</name>
    <dbReference type="NCBI Taxonomy" id="290746"/>
    <lineage>
        <taxon>Eukaryota</taxon>
        <taxon>Metazoa</taxon>
        <taxon>Ecdysozoa</taxon>
        <taxon>Nematoda</taxon>
        <taxon>Chromadorea</taxon>
        <taxon>Rhabditida</taxon>
        <taxon>Tylenchina</taxon>
        <taxon>Cephalobomorpha</taxon>
        <taxon>Cephaloboidea</taxon>
        <taxon>Cephalobidae</taxon>
        <taxon>Acrobeloides</taxon>
    </lineage>
</organism>
<dbReference type="WBParaSite" id="ACRNAN_scaffold1860.g10417.t1">
    <property type="protein sequence ID" value="ACRNAN_scaffold1860.g10417.t1"/>
    <property type="gene ID" value="ACRNAN_scaffold1860.g10417"/>
</dbReference>
<sequence>MPGKPKSEEIKKLIIEAKQAGETDRVVAARFHVSQGTVSNIYKRWREERTVKRRRGSGRPRKTTHEQARLLVRQVKKDPFMTAVQMAQYERDHLNVNISDRTARRILANAALPARTQVQGLSDQILNAFLNPKILVDLYLLPAYVGTSTLLDSQPYR</sequence>
<evidence type="ECO:0000256" key="1">
    <source>
        <dbReference type="ARBA" id="ARBA00004123"/>
    </source>
</evidence>
<name>A0A914D463_9BILA</name>